<dbReference type="AlphaFoldDB" id="K9FDK1"/>
<reference evidence="2" key="1">
    <citation type="journal article" date="2012" name="BMC Genomics">
        <title>Genome sequence of the necrotrophic fungus Penicillium digitatum, the main postharvest pathogen of citrus.</title>
        <authorList>
            <person name="Marcet-Houben M."/>
            <person name="Ballester A.-R."/>
            <person name="de la Fuente B."/>
            <person name="Harries E."/>
            <person name="Marcos J.F."/>
            <person name="Gonzalez-Candelas L."/>
            <person name="Gabaldon T."/>
        </authorList>
    </citation>
    <scope>NUCLEOTIDE SEQUENCE [LARGE SCALE GENOMIC DNA]</scope>
    <source>
        <strain evidence="2">PHI26 / CECT 20796</strain>
    </source>
</reference>
<dbReference type="HOGENOM" id="CLU_2923349_0_0_1"/>
<evidence type="ECO:0000313" key="1">
    <source>
        <dbReference type="EMBL" id="EKV07445.1"/>
    </source>
</evidence>
<protein>
    <submittedName>
        <fullName evidence="1">Uncharacterized protein</fullName>
    </submittedName>
</protein>
<name>K9FDK1_PEND2</name>
<keyword evidence="2" id="KW-1185">Reference proteome</keyword>
<evidence type="ECO:0000313" key="2">
    <source>
        <dbReference type="Proteomes" id="UP000009882"/>
    </source>
</evidence>
<accession>K9FDK1</accession>
<sequence>MACQPLFVRSTIVCRLNVQTRQMGRGFTLLSLLRQSSADHCRRISHAATFEELLGCSQALL</sequence>
<dbReference type="OrthoDB" id="4216928at2759"/>
<dbReference type="InParanoid" id="K9FDK1"/>
<comment type="caution">
    <text evidence="1">The sequence shown here is derived from an EMBL/GenBank/DDBJ whole genome shotgun (WGS) entry which is preliminary data.</text>
</comment>
<gene>
    <name evidence="1" type="ORF">PDIG_73060</name>
</gene>
<organism evidence="1 2">
    <name type="scientific">Penicillium digitatum (strain PHI26 / CECT 20796)</name>
    <name type="common">Green mold</name>
    <dbReference type="NCBI Taxonomy" id="1170229"/>
    <lineage>
        <taxon>Eukaryota</taxon>
        <taxon>Fungi</taxon>
        <taxon>Dikarya</taxon>
        <taxon>Ascomycota</taxon>
        <taxon>Pezizomycotina</taxon>
        <taxon>Eurotiomycetes</taxon>
        <taxon>Eurotiomycetidae</taxon>
        <taxon>Eurotiales</taxon>
        <taxon>Aspergillaceae</taxon>
        <taxon>Penicillium</taxon>
    </lineage>
</organism>
<proteinExistence type="predicted"/>
<dbReference type="EMBL" id="AKCT01000263">
    <property type="protein sequence ID" value="EKV07445.1"/>
    <property type="molecule type" value="Genomic_DNA"/>
</dbReference>
<dbReference type="Proteomes" id="UP000009882">
    <property type="component" value="Unassembled WGS sequence"/>
</dbReference>